<accession>A0A2P2PU69</accession>
<organism evidence="1">
    <name type="scientific">Rhizophora mucronata</name>
    <name type="common">Asiatic mangrove</name>
    <dbReference type="NCBI Taxonomy" id="61149"/>
    <lineage>
        <taxon>Eukaryota</taxon>
        <taxon>Viridiplantae</taxon>
        <taxon>Streptophyta</taxon>
        <taxon>Embryophyta</taxon>
        <taxon>Tracheophyta</taxon>
        <taxon>Spermatophyta</taxon>
        <taxon>Magnoliopsida</taxon>
        <taxon>eudicotyledons</taxon>
        <taxon>Gunneridae</taxon>
        <taxon>Pentapetalae</taxon>
        <taxon>rosids</taxon>
        <taxon>fabids</taxon>
        <taxon>Malpighiales</taxon>
        <taxon>Rhizophoraceae</taxon>
        <taxon>Rhizophora</taxon>
    </lineage>
</organism>
<proteinExistence type="predicted"/>
<protein>
    <submittedName>
        <fullName evidence="1">Uncharacterized protein</fullName>
    </submittedName>
</protein>
<dbReference type="EMBL" id="GGEC01077685">
    <property type="protein sequence ID" value="MBX58169.1"/>
    <property type="molecule type" value="Transcribed_RNA"/>
</dbReference>
<evidence type="ECO:0000313" key="1">
    <source>
        <dbReference type="EMBL" id="MBX58169.1"/>
    </source>
</evidence>
<dbReference type="AlphaFoldDB" id="A0A2P2PU69"/>
<name>A0A2P2PU69_RHIMU</name>
<reference evidence="1" key="1">
    <citation type="submission" date="2018-02" db="EMBL/GenBank/DDBJ databases">
        <title>Rhizophora mucronata_Transcriptome.</title>
        <authorList>
            <person name="Meera S.P."/>
            <person name="Sreeshan A."/>
            <person name="Augustine A."/>
        </authorList>
    </citation>
    <scope>NUCLEOTIDE SEQUENCE</scope>
    <source>
        <tissue evidence="1">Leaf</tissue>
    </source>
</reference>
<sequence>MTCRLLMGIRKAHCLMSLIRRIVKMRLLIKTLKWLTSRKH</sequence>